<feature type="transmembrane region" description="Helical" evidence="7">
    <location>
        <begin position="458"/>
        <end position="475"/>
    </location>
</feature>
<evidence type="ECO:0000256" key="4">
    <source>
        <dbReference type="ARBA" id="ARBA00022692"/>
    </source>
</evidence>
<dbReference type="GO" id="GO:0005886">
    <property type="term" value="C:plasma membrane"/>
    <property type="evidence" value="ECO:0007669"/>
    <property type="project" value="TreeGrafter"/>
</dbReference>
<comment type="similarity">
    <text evidence="2">Belongs to the nucleobase:cation symporter-2 (NCS2) (TC 2.A.40) family. Azg-like subfamily.</text>
</comment>
<sequence>MTTSAAPRTGATALDRYFGITARGSTVRREVRGGVVTFMTMAYIVVLNPLILGLSQDADGRSLGLEAVAGVTALVAAVMTILMGVVGRMPIALATGLGLNAFLAVAVASRMSWADAMGLIVLEGLIITVLVLTGFRAAVFRAVPAQLRIAIAVGIGLFLALIGLVDAGIVRRTAAGTVPVQLGATGSLRGWPVLVFVVGLAVTAILVARKVRGAILIGIAAATVLAVVVDAIADPGPAVGPDGTPNPTGWALAVPSWPDSVAGLPDLSLVGDFSLFGGFQRIGVLAAILVVFTLMLADFFDTMGTVVAVGAEADLLDDAGNPPNVQGVLLVDSVAAAAGGAASASSATSYIESTAGVADGARTGLASVVTGLLFVLALFFTPLISLVPSEAATPALVIVGALLIMQIKDLDLTDFGLVVPAFLTIVLMPFTYSITNGIGAGFISWVVLQAARGRAREVHPLLWVVSALFVVYFALDPIQDLLGV</sequence>
<keyword evidence="4 7" id="KW-0812">Transmembrane</keyword>
<proteinExistence type="inferred from homology"/>
<feature type="transmembrane region" description="Helical" evidence="7">
    <location>
        <begin position="33"/>
        <end position="55"/>
    </location>
</feature>
<evidence type="ECO:0000256" key="6">
    <source>
        <dbReference type="ARBA" id="ARBA00023136"/>
    </source>
</evidence>
<evidence type="ECO:0000256" key="7">
    <source>
        <dbReference type="SAM" id="Phobius"/>
    </source>
</evidence>
<feature type="transmembrane region" description="Helical" evidence="7">
    <location>
        <begin position="147"/>
        <end position="170"/>
    </location>
</feature>
<feature type="transmembrane region" description="Helical" evidence="7">
    <location>
        <begin position="67"/>
        <end position="86"/>
    </location>
</feature>
<reference evidence="8" key="1">
    <citation type="submission" date="2020-02" db="EMBL/GenBank/DDBJ databases">
        <authorList>
            <person name="Meier V. D."/>
        </authorList>
    </citation>
    <scope>NUCLEOTIDE SEQUENCE</scope>
    <source>
        <strain evidence="8">AVDCRST_MAG41</strain>
    </source>
</reference>
<dbReference type="InterPro" id="IPR006043">
    <property type="entry name" value="NCS2"/>
</dbReference>
<feature type="transmembrane region" description="Helical" evidence="7">
    <location>
        <begin position="417"/>
        <end position="446"/>
    </location>
</feature>
<keyword evidence="6 7" id="KW-0472">Membrane</keyword>
<feature type="transmembrane region" description="Helical" evidence="7">
    <location>
        <begin position="190"/>
        <end position="208"/>
    </location>
</feature>
<comment type="subcellular location">
    <subcellularLocation>
        <location evidence="1">Endomembrane system</location>
        <topology evidence="1">Multi-pass membrane protein</topology>
    </subcellularLocation>
</comment>
<accession>A0A6J4JZ92</accession>
<evidence type="ECO:0000256" key="3">
    <source>
        <dbReference type="ARBA" id="ARBA00022448"/>
    </source>
</evidence>
<name>A0A6J4JZ92_9ACTN</name>
<dbReference type="InterPro" id="IPR045018">
    <property type="entry name" value="Azg-like"/>
</dbReference>
<evidence type="ECO:0000256" key="2">
    <source>
        <dbReference type="ARBA" id="ARBA00005697"/>
    </source>
</evidence>
<dbReference type="GO" id="GO:0005345">
    <property type="term" value="F:purine nucleobase transmembrane transporter activity"/>
    <property type="evidence" value="ECO:0007669"/>
    <property type="project" value="TreeGrafter"/>
</dbReference>
<dbReference type="EMBL" id="CADCTP010000421">
    <property type="protein sequence ID" value="CAA9291220.1"/>
    <property type="molecule type" value="Genomic_DNA"/>
</dbReference>
<dbReference type="Pfam" id="PF00860">
    <property type="entry name" value="Xan_ur_permease"/>
    <property type="match status" value="1"/>
</dbReference>
<evidence type="ECO:0000256" key="1">
    <source>
        <dbReference type="ARBA" id="ARBA00004127"/>
    </source>
</evidence>
<feature type="transmembrane region" description="Helical" evidence="7">
    <location>
        <begin position="116"/>
        <end position="135"/>
    </location>
</feature>
<dbReference type="AlphaFoldDB" id="A0A6J4JZ92"/>
<protein>
    <submittedName>
        <fullName evidence="8">Xanthine/uracil/thiamine/ascorbate permease family protein</fullName>
    </submittedName>
</protein>
<evidence type="ECO:0000256" key="5">
    <source>
        <dbReference type="ARBA" id="ARBA00022989"/>
    </source>
</evidence>
<keyword evidence="3" id="KW-0813">Transport</keyword>
<evidence type="ECO:0000313" key="8">
    <source>
        <dbReference type="EMBL" id="CAA9291220.1"/>
    </source>
</evidence>
<feature type="transmembrane region" description="Helical" evidence="7">
    <location>
        <begin position="215"/>
        <end position="233"/>
    </location>
</feature>
<keyword evidence="5 7" id="KW-1133">Transmembrane helix</keyword>
<gene>
    <name evidence="8" type="ORF">AVDCRST_MAG41-4375</name>
</gene>
<organism evidence="8">
    <name type="scientific">uncultured Mycobacteriales bacterium</name>
    <dbReference type="NCBI Taxonomy" id="581187"/>
    <lineage>
        <taxon>Bacteria</taxon>
        <taxon>Bacillati</taxon>
        <taxon>Actinomycetota</taxon>
        <taxon>Actinomycetes</taxon>
        <taxon>Mycobacteriales</taxon>
        <taxon>environmental samples</taxon>
    </lineage>
</organism>
<feature type="transmembrane region" description="Helical" evidence="7">
    <location>
        <begin position="278"/>
        <end position="297"/>
    </location>
</feature>
<dbReference type="PANTHER" id="PTHR43337">
    <property type="entry name" value="XANTHINE/URACIL PERMEASE C887.17-RELATED"/>
    <property type="match status" value="1"/>
</dbReference>
<feature type="transmembrane region" description="Helical" evidence="7">
    <location>
        <begin position="91"/>
        <end position="110"/>
    </location>
</feature>
<dbReference type="GO" id="GO:0012505">
    <property type="term" value="C:endomembrane system"/>
    <property type="evidence" value="ECO:0007669"/>
    <property type="project" value="UniProtKB-SubCell"/>
</dbReference>
<dbReference type="PANTHER" id="PTHR43337:SF1">
    <property type="entry name" value="XANTHINE_URACIL PERMEASE C887.17-RELATED"/>
    <property type="match status" value="1"/>
</dbReference>
<feature type="transmembrane region" description="Helical" evidence="7">
    <location>
        <begin position="372"/>
        <end position="405"/>
    </location>
</feature>